<evidence type="ECO:0000259" key="5">
    <source>
        <dbReference type="Pfam" id="PF00725"/>
    </source>
</evidence>
<dbReference type="InterPro" id="IPR013328">
    <property type="entry name" value="6PGD_dom2"/>
</dbReference>
<feature type="binding site" evidence="3">
    <location>
        <position position="90"/>
    </location>
    <ligand>
        <name>NAD(+)</name>
        <dbReference type="ChEBI" id="CHEBI:57540"/>
    </ligand>
</feature>
<keyword evidence="1" id="KW-0560">Oxidoreductase</keyword>
<feature type="binding site" evidence="3">
    <location>
        <position position="95"/>
    </location>
    <ligand>
        <name>NAD(+)</name>
        <dbReference type="ChEBI" id="CHEBI:57540"/>
    </ligand>
</feature>
<proteinExistence type="predicted"/>
<accession>A0A1N6Y2C4</accession>
<dbReference type="Proteomes" id="UP000186914">
    <property type="component" value="Unassembled WGS sequence"/>
</dbReference>
<feature type="binding site" evidence="3">
    <location>
        <begin position="7"/>
        <end position="12"/>
    </location>
    <ligand>
        <name>NAD(+)</name>
        <dbReference type="ChEBI" id="CHEBI:57540"/>
    </ligand>
</feature>
<dbReference type="SUPFAM" id="SSF51735">
    <property type="entry name" value="NAD(P)-binding Rossmann-fold domains"/>
    <property type="match status" value="1"/>
</dbReference>
<feature type="binding site" evidence="3">
    <location>
        <position position="271"/>
    </location>
    <ligand>
        <name>NAD(+)</name>
        <dbReference type="ChEBI" id="CHEBI:57540"/>
    </ligand>
</feature>
<dbReference type="InterPro" id="IPR022694">
    <property type="entry name" value="3-OHacyl-CoA_DH"/>
</dbReference>
<gene>
    <name evidence="7" type="ORF">SAMN05421858_1368</name>
</gene>
<dbReference type="GO" id="GO:0070403">
    <property type="term" value="F:NAD+ binding"/>
    <property type="evidence" value="ECO:0007669"/>
    <property type="project" value="InterPro"/>
</dbReference>
<dbReference type="AlphaFoldDB" id="A0A1N6Y2C4"/>
<feature type="site" description="Important for catalytic activity" evidence="2">
    <location>
        <position position="138"/>
    </location>
</feature>
<evidence type="ECO:0000313" key="8">
    <source>
        <dbReference type="Proteomes" id="UP000186914"/>
    </source>
</evidence>
<dbReference type="PIRSF" id="PIRSF000105">
    <property type="entry name" value="HCDH"/>
    <property type="match status" value="1"/>
</dbReference>
<protein>
    <submittedName>
        <fullName evidence="7">3-hydroxyacyl-CoA dehydrogenase</fullName>
    </submittedName>
</protein>
<sequence>MKVAVLGAGTMGHGIAQVTAMAGHEVTLRDIEREFVDNGIESISSNLQGGVERDKVTAEEMEATLDRISGTTDLETAVGDADMVIEAVPEEMDIKRKTFSDVEALVSDDTIIGSNTSSLSLTEIASALDNPSRAVGLHFFNPVHIMKLVEIVVPEQADRETVEFADEFVSDIDKVGVEVRDSPGFASSRLGVSLGVEAIRMVQEDVASPRDIDTAMELGYNHPMGPIELGDVVGLDVRLDILEHLREELGERFRPPQILRQKVRAGKLGKKTGEGFYVWEDGEIVGVSGESRTDRQSKSDGVSGEYDGNEGDDE</sequence>
<dbReference type="Pfam" id="PF00725">
    <property type="entry name" value="3HCDH"/>
    <property type="match status" value="1"/>
</dbReference>
<dbReference type="GO" id="GO:0016616">
    <property type="term" value="F:oxidoreductase activity, acting on the CH-OH group of donors, NAD or NADP as acceptor"/>
    <property type="evidence" value="ECO:0007669"/>
    <property type="project" value="InterPro"/>
</dbReference>
<dbReference type="Gene3D" id="3.40.50.720">
    <property type="entry name" value="NAD(P)-binding Rossmann-like Domain"/>
    <property type="match status" value="1"/>
</dbReference>
<keyword evidence="3" id="KW-0520">NAD</keyword>
<dbReference type="Gene3D" id="1.10.1040.10">
    <property type="entry name" value="N-(1-d-carboxylethyl)-l-norvaline Dehydrogenase, domain 2"/>
    <property type="match status" value="1"/>
</dbReference>
<dbReference type="PANTHER" id="PTHR48075">
    <property type="entry name" value="3-HYDROXYACYL-COA DEHYDROGENASE FAMILY PROTEIN"/>
    <property type="match status" value="1"/>
</dbReference>
<feature type="binding site" evidence="3">
    <location>
        <position position="117"/>
    </location>
    <ligand>
        <name>NAD(+)</name>
        <dbReference type="ChEBI" id="CHEBI:57540"/>
    </ligand>
</feature>
<evidence type="ECO:0000256" key="4">
    <source>
        <dbReference type="SAM" id="MobiDB-lite"/>
    </source>
</evidence>
<dbReference type="RefSeq" id="WP_076429094.1">
    <property type="nucleotide sequence ID" value="NZ_FTNO01000001.1"/>
</dbReference>
<dbReference type="InterPro" id="IPR006176">
    <property type="entry name" value="3-OHacyl-CoA_DH_NAD-bd"/>
</dbReference>
<dbReference type="SUPFAM" id="SSF48179">
    <property type="entry name" value="6-phosphogluconate dehydrogenase C-terminal domain-like"/>
    <property type="match status" value="1"/>
</dbReference>
<dbReference type="InterPro" id="IPR036291">
    <property type="entry name" value="NAD(P)-bd_dom_sf"/>
</dbReference>
<keyword evidence="8" id="KW-1185">Reference proteome</keyword>
<evidence type="ECO:0000259" key="6">
    <source>
        <dbReference type="Pfam" id="PF02737"/>
    </source>
</evidence>
<evidence type="ECO:0000256" key="3">
    <source>
        <dbReference type="PIRSR" id="PIRSR000105-2"/>
    </source>
</evidence>
<dbReference type="GO" id="GO:0006631">
    <property type="term" value="P:fatty acid metabolic process"/>
    <property type="evidence" value="ECO:0007669"/>
    <property type="project" value="InterPro"/>
</dbReference>
<dbReference type="EMBL" id="FTNO01000001">
    <property type="protein sequence ID" value="SIR08696.1"/>
    <property type="molecule type" value="Genomic_DNA"/>
</dbReference>
<evidence type="ECO:0000256" key="2">
    <source>
        <dbReference type="PIRSR" id="PIRSR000105-1"/>
    </source>
</evidence>
<feature type="domain" description="3-hydroxyacyl-CoA dehydrogenase NAD binding" evidence="6">
    <location>
        <begin position="2"/>
        <end position="181"/>
    </location>
</feature>
<feature type="binding site" evidence="3">
    <location>
        <position position="30"/>
    </location>
    <ligand>
        <name>NAD(+)</name>
        <dbReference type="ChEBI" id="CHEBI:57540"/>
    </ligand>
</feature>
<reference evidence="8" key="1">
    <citation type="submission" date="2017-01" db="EMBL/GenBank/DDBJ databases">
        <authorList>
            <person name="Varghese N."/>
            <person name="Submissions S."/>
        </authorList>
    </citation>
    <scope>NUCLEOTIDE SEQUENCE [LARGE SCALE GENOMIC DNA]</scope>
    <source>
        <strain evidence="8">CGMCC 1.7737</strain>
    </source>
</reference>
<dbReference type="Pfam" id="PF02737">
    <property type="entry name" value="3HCDH_N"/>
    <property type="match status" value="1"/>
</dbReference>
<name>A0A1N6Y2C4_9EURY</name>
<dbReference type="FunFam" id="3.40.50.720:FF:000009">
    <property type="entry name" value="Fatty oxidation complex, alpha subunit"/>
    <property type="match status" value="1"/>
</dbReference>
<evidence type="ECO:0000313" key="7">
    <source>
        <dbReference type="EMBL" id="SIR08696.1"/>
    </source>
</evidence>
<feature type="region of interest" description="Disordered" evidence="4">
    <location>
        <begin position="288"/>
        <end position="314"/>
    </location>
</feature>
<dbReference type="InterPro" id="IPR006108">
    <property type="entry name" value="3HC_DH_C"/>
</dbReference>
<organism evidence="7 8">
    <name type="scientific">Haladaptatus litoreus</name>
    <dbReference type="NCBI Taxonomy" id="553468"/>
    <lineage>
        <taxon>Archaea</taxon>
        <taxon>Methanobacteriati</taxon>
        <taxon>Methanobacteriota</taxon>
        <taxon>Stenosarchaea group</taxon>
        <taxon>Halobacteria</taxon>
        <taxon>Halobacteriales</taxon>
        <taxon>Haladaptataceae</taxon>
        <taxon>Haladaptatus</taxon>
    </lineage>
</organism>
<dbReference type="PANTHER" id="PTHR48075:SF5">
    <property type="entry name" value="3-HYDROXYBUTYRYL-COA DEHYDROGENASE"/>
    <property type="match status" value="1"/>
</dbReference>
<feature type="binding site" evidence="3">
    <location>
        <position position="141"/>
    </location>
    <ligand>
        <name>NAD(+)</name>
        <dbReference type="ChEBI" id="CHEBI:57540"/>
    </ligand>
</feature>
<dbReference type="OrthoDB" id="51300at2157"/>
<evidence type="ECO:0000256" key="1">
    <source>
        <dbReference type="ARBA" id="ARBA00023002"/>
    </source>
</evidence>
<feature type="domain" description="3-hydroxyacyl-CoA dehydrogenase C-terminal" evidence="5">
    <location>
        <begin position="184"/>
        <end position="279"/>
    </location>
</feature>
<dbReference type="InterPro" id="IPR008927">
    <property type="entry name" value="6-PGluconate_DH-like_C_sf"/>
</dbReference>